<feature type="compositionally biased region" description="Low complexity" evidence="1">
    <location>
        <begin position="157"/>
        <end position="174"/>
    </location>
</feature>
<gene>
    <name evidence="2" type="ORF">BU14_2324s0001</name>
</gene>
<feature type="region of interest" description="Disordered" evidence="1">
    <location>
        <begin position="108"/>
        <end position="353"/>
    </location>
</feature>
<evidence type="ECO:0000313" key="2">
    <source>
        <dbReference type="EMBL" id="OSX68731.1"/>
    </source>
</evidence>
<feature type="non-terminal residue" evidence="2">
    <location>
        <position position="612"/>
    </location>
</feature>
<organism evidence="2 3">
    <name type="scientific">Porphyra umbilicalis</name>
    <name type="common">Purple laver</name>
    <name type="synonym">Red alga</name>
    <dbReference type="NCBI Taxonomy" id="2786"/>
    <lineage>
        <taxon>Eukaryota</taxon>
        <taxon>Rhodophyta</taxon>
        <taxon>Bangiophyceae</taxon>
        <taxon>Bangiales</taxon>
        <taxon>Bangiaceae</taxon>
        <taxon>Porphyra</taxon>
    </lineage>
</organism>
<name>A0A1X6NJD5_PORUM</name>
<evidence type="ECO:0000313" key="3">
    <source>
        <dbReference type="Proteomes" id="UP000218209"/>
    </source>
</evidence>
<dbReference type="AlphaFoldDB" id="A0A1X6NJD5"/>
<sequence length="612" mass="65630">MAAAASGTNTDSSCTRKAARDAVVVRKPTICAVLARNIHAPSSIPGPTKSRAPASPRDAAPHPRRSSVTMYGTHTAAERERRAALKTAAGSAWGIVWRSRVAMIKVDHRAGTKDSRRRPEMEKVRAPTRTATCPGRVARAPRAPPPAAAAAPPPPSASALPGAGGSAAVATGGARTWQRDRRRAAAVEADGRPVARPAETAAPDDHQTPPRGTANATRARVRGAGPRRSMVKARAAAPRGAAHLGMRRGTTGGDGRGPPQIAAKQAWGQTPTRSQHGRGKERWPVQSQGGRRRVHGPAPGTGRPRRSGAPGGRGAGTRRVRWRCHRQRGTGNGVGRVARGDSRGRPREPFSLADAPPWRLRPLLHPMQAANGRAVAVGLSRVSRALDDGHVLHVLDVLARHWADHRGRDERRLTALFYAALCLVLSWLPITPQRRAVSHSAGGSREPPPVRAPLPHGSPPSPLRLGSTRTHRRALPHRKAHAHVLLVRLLHRVHAEPFRRRRGGHGPPRVRNGAERKRWWVPLNGPPVGRHPPRQQRRAARPQQPHAVGEQRAQSRHVVHDKEAREAVDGGRPRRVGNDRRQGGHVADGEGGGGHAAARQVNHAGGEVDADE</sequence>
<feature type="compositionally biased region" description="Pro residues" evidence="1">
    <location>
        <begin position="446"/>
        <end position="462"/>
    </location>
</feature>
<proteinExistence type="predicted"/>
<feature type="compositionally biased region" description="Basic residues" evidence="1">
    <location>
        <begin position="316"/>
        <end position="328"/>
    </location>
</feature>
<dbReference type="EMBL" id="KV920149">
    <property type="protein sequence ID" value="OSX68731.1"/>
    <property type="molecule type" value="Genomic_DNA"/>
</dbReference>
<feature type="region of interest" description="Disordered" evidence="1">
    <location>
        <begin position="40"/>
        <end position="71"/>
    </location>
</feature>
<feature type="compositionally biased region" description="Low complexity" evidence="1">
    <location>
        <begin position="233"/>
        <end position="242"/>
    </location>
</feature>
<feature type="compositionally biased region" description="Basic and acidic residues" evidence="1">
    <location>
        <begin position="558"/>
        <end position="582"/>
    </location>
</feature>
<feature type="compositionally biased region" description="Basic and acidic residues" evidence="1">
    <location>
        <begin position="338"/>
        <end position="348"/>
    </location>
</feature>
<accession>A0A1X6NJD5</accession>
<keyword evidence="3" id="KW-1185">Reference proteome</keyword>
<feature type="region of interest" description="Disordered" evidence="1">
    <location>
        <begin position="498"/>
        <end position="612"/>
    </location>
</feature>
<protein>
    <submittedName>
        <fullName evidence="2">Uncharacterized protein</fullName>
    </submittedName>
</protein>
<feature type="compositionally biased region" description="Pro residues" evidence="1">
    <location>
        <begin position="142"/>
        <end position="156"/>
    </location>
</feature>
<feature type="region of interest" description="Disordered" evidence="1">
    <location>
        <begin position="438"/>
        <end position="477"/>
    </location>
</feature>
<feature type="compositionally biased region" description="Basic and acidic residues" evidence="1">
    <location>
        <begin position="177"/>
        <end position="193"/>
    </location>
</feature>
<evidence type="ECO:0000256" key="1">
    <source>
        <dbReference type="SAM" id="MobiDB-lite"/>
    </source>
</evidence>
<feature type="compositionally biased region" description="Basic residues" evidence="1">
    <location>
        <begin position="531"/>
        <end position="540"/>
    </location>
</feature>
<feature type="compositionally biased region" description="Basic and acidic residues" evidence="1">
    <location>
        <begin position="108"/>
        <end position="125"/>
    </location>
</feature>
<reference evidence="2 3" key="1">
    <citation type="submission" date="2017-03" db="EMBL/GenBank/DDBJ databases">
        <title>WGS assembly of Porphyra umbilicalis.</title>
        <authorList>
            <person name="Brawley S.H."/>
            <person name="Blouin N.A."/>
            <person name="Ficko-Blean E."/>
            <person name="Wheeler G.L."/>
            <person name="Lohr M."/>
            <person name="Goodson H.V."/>
            <person name="Jenkins J.W."/>
            <person name="Blaby-Haas C.E."/>
            <person name="Helliwell K.E."/>
            <person name="Chan C."/>
            <person name="Marriage T."/>
            <person name="Bhattacharya D."/>
            <person name="Klein A.S."/>
            <person name="Badis Y."/>
            <person name="Brodie J."/>
            <person name="Cao Y."/>
            <person name="Collen J."/>
            <person name="Dittami S.M."/>
            <person name="Gachon C.M."/>
            <person name="Green B.R."/>
            <person name="Karpowicz S."/>
            <person name="Kim J.W."/>
            <person name="Kudahl U."/>
            <person name="Lin S."/>
            <person name="Michel G."/>
            <person name="Mittag M."/>
            <person name="Olson B.J."/>
            <person name="Pangilinan J."/>
            <person name="Peng Y."/>
            <person name="Qiu H."/>
            <person name="Shu S."/>
            <person name="Singer J.T."/>
            <person name="Smith A.G."/>
            <person name="Sprecher B.N."/>
            <person name="Wagner V."/>
            <person name="Wang W."/>
            <person name="Wang Z.-Y."/>
            <person name="Yan J."/>
            <person name="Yarish C."/>
            <person name="Zoeuner-Riek S."/>
            <person name="Zhuang Y."/>
            <person name="Zou Y."/>
            <person name="Lindquist E.A."/>
            <person name="Grimwood J."/>
            <person name="Barry K."/>
            <person name="Rokhsar D.S."/>
            <person name="Schmutz J."/>
            <person name="Stiller J.W."/>
            <person name="Grossman A.R."/>
            <person name="Prochnik S.E."/>
        </authorList>
    </citation>
    <scope>NUCLEOTIDE SEQUENCE [LARGE SCALE GENOMIC DNA]</scope>
    <source>
        <strain evidence="2">4086291</strain>
    </source>
</reference>
<dbReference type="Proteomes" id="UP000218209">
    <property type="component" value="Unassembled WGS sequence"/>
</dbReference>